<evidence type="ECO:0000313" key="1">
    <source>
        <dbReference type="EMBL" id="GME95170.1"/>
    </source>
</evidence>
<reference evidence="1" key="1">
    <citation type="submission" date="2023-04" db="EMBL/GenBank/DDBJ databases">
        <title>Ambrosiozyma monospora NBRC 10751.</title>
        <authorList>
            <person name="Ichikawa N."/>
            <person name="Sato H."/>
            <person name="Tonouchi N."/>
        </authorList>
    </citation>
    <scope>NUCLEOTIDE SEQUENCE</scope>
    <source>
        <strain evidence="1">NBRC 10751</strain>
    </source>
</reference>
<accession>A0ACB5TTY5</accession>
<evidence type="ECO:0000313" key="2">
    <source>
        <dbReference type="Proteomes" id="UP001165064"/>
    </source>
</evidence>
<comment type="caution">
    <text evidence="1">The sequence shown here is derived from an EMBL/GenBank/DDBJ whole genome shotgun (WGS) entry which is preliminary data.</text>
</comment>
<name>A0ACB5TTY5_AMBMO</name>
<keyword evidence="2" id="KW-1185">Reference proteome</keyword>
<dbReference type="Proteomes" id="UP001165064">
    <property type="component" value="Unassembled WGS sequence"/>
</dbReference>
<protein>
    <submittedName>
        <fullName evidence="1">Unnamed protein product</fullName>
    </submittedName>
</protein>
<sequence>MNFSVKVASMGRVDRTRKPIWYKFEFPMISKVETKRNSTNIITFLQLLPILPNSILQTPARTQNSIETLCMRKTSEMGMLPFMHESDDSEDEEWIRKAVAERVEAEEAEEKKRLKPIINNIDNNRNSKRNNKQNQVTSKMKN</sequence>
<organism evidence="1 2">
    <name type="scientific">Ambrosiozyma monospora</name>
    <name type="common">Yeast</name>
    <name type="synonym">Endomycopsis monosporus</name>
    <dbReference type="NCBI Taxonomy" id="43982"/>
    <lineage>
        <taxon>Eukaryota</taxon>
        <taxon>Fungi</taxon>
        <taxon>Dikarya</taxon>
        <taxon>Ascomycota</taxon>
        <taxon>Saccharomycotina</taxon>
        <taxon>Pichiomycetes</taxon>
        <taxon>Pichiales</taxon>
        <taxon>Pichiaceae</taxon>
        <taxon>Ambrosiozyma</taxon>
    </lineage>
</organism>
<gene>
    <name evidence="1" type="ORF">Amon02_000973200</name>
</gene>
<dbReference type="EMBL" id="BSXS01009297">
    <property type="protein sequence ID" value="GME95170.1"/>
    <property type="molecule type" value="Genomic_DNA"/>
</dbReference>
<proteinExistence type="predicted"/>